<accession>A0A0L9TLY5</accession>
<proteinExistence type="predicted"/>
<gene>
    <name evidence="2" type="ORF">LR48_Vigan01g099700</name>
</gene>
<sequence>MVERLPEGHNADSSTELCAETTKNILDHSLDVSHIRNTIMLKNEGSSNVANLILPNGAKTQSGKAEWVVQDEPGVFVSLSPQPGGGNELKRVRFRYAVL</sequence>
<dbReference type="InterPro" id="IPR013591">
    <property type="entry name" value="Brevis_radix_dom"/>
</dbReference>
<dbReference type="OMA" id="RRHYTEE"/>
<name>A0A0L9TLY5_PHAAN</name>
<organism evidence="2 3">
    <name type="scientific">Phaseolus angularis</name>
    <name type="common">Azuki bean</name>
    <name type="synonym">Vigna angularis</name>
    <dbReference type="NCBI Taxonomy" id="3914"/>
    <lineage>
        <taxon>Eukaryota</taxon>
        <taxon>Viridiplantae</taxon>
        <taxon>Streptophyta</taxon>
        <taxon>Embryophyta</taxon>
        <taxon>Tracheophyta</taxon>
        <taxon>Spermatophyta</taxon>
        <taxon>Magnoliopsida</taxon>
        <taxon>eudicotyledons</taxon>
        <taxon>Gunneridae</taxon>
        <taxon>Pentapetalae</taxon>
        <taxon>rosids</taxon>
        <taxon>fabids</taxon>
        <taxon>Fabales</taxon>
        <taxon>Fabaceae</taxon>
        <taxon>Papilionoideae</taxon>
        <taxon>50 kb inversion clade</taxon>
        <taxon>NPAAA clade</taxon>
        <taxon>indigoferoid/millettioid clade</taxon>
        <taxon>Phaseoleae</taxon>
        <taxon>Vigna</taxon>
    </lineage>
</organism>
<dbReference type="STRING" id="3914.A0A0L9TLY5"/>
<dbReference type="Proteomes" id="UP000053144">
    <property type="component" value="Chromosome 1"/>
</dbReference>
<dbReference type="Gramene" id="KOM31442">
    <property type="protein sequence ID" value="KOM31442"/>
    <property type="gene ID" value="LR48_Vigan01g099700"/>
</dbReference>
<protein>
    <recommendedName>
        <fullName evidence="1">BRX domain-containing protein</fullName>
    </recommendedName>
</protein>
<dbReference type="Pfam" id="PF08381">
    <property type="entry name" value="BRX"/>
    <property type="match status" value="1"/>
</dbReference>
<evidence type="ECO:0000313" key="3">
    <source>
        <dbReference type="Proteomes" id="UP000053144"/>
    </source>
</evidence>
<feature type="domain" description="BRX" evidence="1">
    <location>
        <begin position="65"/>
        <end position="99"/>
    </location>
</feature>
<reference evidence="3" key="1">
    <citation type="journal article" date="2015" name="Proc. Natl. Acad. Sci. U.S.A.">
        <title>Genome sequencing of adzuki bean (Vigna angularis) provides insight into high starch and low fat accumulation and domestication.</title>
        <authorList>
            <person name="Yang K."/>
            <person name="Tian Z."/>
            <person name="Chen C."/>
            <person name="Luo L."/>
            <person name="Zhao B."/>
            <person name="Wang Z."/>
            <person name="Yu L."/>
            <person name="Li Y."/>
            <person name="Sun Y."/>
            <person name="Li W."/>
            <person name="Chen Y."/>
            <person name="Li Y."/>
            <person name="Zhang Y."/>
            <person name="Ai D."/>
            <person name="Zhao J."/>
            <person name="Shang C."/>
            <person name="Ma Y."/>
            <person name="Wu B."/>
            <person name="Wang M."/>
            <person name="Gao L."/>
            <person name="Sun D."/>
            <person name="Zhang P."/>
            <person name="Guo F."/>
            <person name="Wang W."/>
            <person name="Li Y."/>
            <person name="Wang J."/>
            <person name="Varshney R.K."/>
            <person name="Wang J."/>
            <person name="Ling H.Q."/>
            <person name="Wan P."/>
        </authorList>
    </citation>
    <scope>NUCLEOTIDE SEQUENCE</scope>
    <source>
        <strain evidence="3">cv. Jingnong 6</strain>
    </source>
</reference>
<evidence type="ECO:0000259" key="1">
    <source>
        <dbReference type="PROSITE" id="PS51514"/>
    </source>
</evidence>
<dbReference type="PROSITE" id="PS51514">
    <property type="entry name" value="BRX"/>
    <property type="match status" value="1"/>
</dbReference>
<evidence type="ECO:0000313" key="2">
    <source>
        <dbReference type="EMBL" id="KOM31442.1"/>
    </source>
</evidence>
<dbReference type="AlphaFoldDB" id="A0A0L9TLY5"/>
<dbReference type="EMBL" id="CM003371">
    <property type="protein sequence ID" value="KOM31442.1"/>
    <property type="molecule type" value="Genomic_DNA"/>
</dbReference>